<keyword evidence="2 5" id="KW-0274">FAD</keyword>
<dbReference type="Gene3D" id="1.10.3140.10">
    <property type="entry name" value="4-hydroxybutyryl-coa dehydratase, domain 1"/>
    <property type="match status" value="1"/>
</dbReference>
<dbReference type="GO" id="GO:0010124">
    <property type="term" value="P:phenylacetate catabolic process"/>
    <property type="evidence" value="ECO:0007669"/>
    <property type="project" value="InterPro"/>
</dbReference>
<feature type="binding site" evidence="4">
    <location>
        <begin position="102"/>
        <end position="106"/>
    </location>
    <ligand>
        <name>substrate</name>
    </ligand>
</feature>
<proteinExistence type="predicted"/>
<dbReference type="Proteomes" id="UP000431826">
    <property type="component" value="Unassembled WGS sequence"/>
</dbReference>
<feature type="domain" description="HpaB/PvcC/4-BUDH N-terminal" evidence="7">
    <location>
        <begin position="5"/>
        <end position="273"/>
    </location>
</feature>
<dbReference type="InterPro" id="IPR012687">
    <property type="entry name" value="HpaB_Deino-type"/>
</dbReference>
<evidence type="ECO:0000256" key="3">
    <source>
        <dbReference type="ARBA" id="ARBA00023002"/>
    </source>
</evidence>
<dbReference type="AlphaFoldDB" id="A0A640ULQ6"/>
<feature type="binding site" evidence="5">
    <location>
        <begin position="148"/>
        <end position="150"/>
    </location>
    <ligand>
        <name>FAD</name>
        <dbReference type="ChEBI" id="CHEBI:57692"/>
    </ligand>
</feature>
<dbReference type="GeneID" id="96282564"/>
<evidence type="ECO:0000313" key="9">
    <source>
        <dbReference type="Proteomes" id="UP000431826"/>
    </source>
</evidence>
<dbReference type="SUPFAM" id="SSF47203">
    <property type="entry name" value="Acyl-CoA dehydrogenase C-terminal domain-like"/>
    <property type="match status" value="1"/>
</dbReference>
<evidence type="ECO:0000256" key="4">
    <source>
        <dbReference type="PIRSR" id="PIRSR000331-1"/>
    </source>
</evidence>
<feature type="binding site" evidence="5">
    <location>
        <position position="191"/>
    </location>
    <ligand>
        <name>FAD</name>
        <dbReference type="ChEBI" id="CHEBI:57692"/>
    </ligand>
</feature>
<feature type="binding site" evidence="4">
    <location>
        <begin position="204"/>
        <end position="205"/>
    </location>
    <ligand>
        <name>substrate</name>
    </ligand>
</feature>
<dbReference type="InterPro" id="IPR024674">
    <property type="entry name" value="HpaB/PvcC/4-BUDH_N"/>
</dbReference>
<organism evidence="8 9">
    <name type="scientific">Streptomyces tubercidicus</name>
    <dbReference type="NCBI Taxonomy" id="47759"/>
    <lineage>
        <taxon>Bacteria</taxon>
        <taxon>Bacillati</taxon>
        <taxon>Actinomycetota</taxon>
        <taxon>Actinomycetes</taxon>
        <taxon>Kitasatosporales</taxon>
        <taxon>Streptomycetaceae</taxon>
        <taxon>Streptomyces</taxon>
    </lineage>
</organism>
<dbReference type="OrthoDB" id="9785230at2"/>
<accession>A0A640ULQ6</accession>
<protein>
    <submittedName>
        <fullName evidence="8">4-hydroxyphenylacetate 3-monooxygenase oxygenase component</fullName>
    </submittedName>
</protein>
<keyword evidence="8" id="KW-0503">Monooxygenase</keyword>
<dbReference type="Gene3D" id="2.40.110.10">
    <property type="entry name" value="Butyryl-CoA Dehydrogenase, subunit A, domain 2"/>
    <property type="match status" value="1"/>
</dbReference>
<dbReference type="InterPro" id="IPR004925">
    <property type="entry name" value="HpaB/PvcC/4-BUDH"/>
</dbReference>
<dbReference type="InterPro" id="IPR009100">
    <property type="entry name" value="AcylCoA_DH/oxidase_NM_dom_sf"/>
</dbReference>
<keyword evidence="1" id="KW-0285">Flavoprotein</keyword>
<evidence type="ECO:0000256" key="5">
    <source>
        <dbReference type="PIRSR" id="PIRSR000331-2"/>
    </source>
</evidence>
<gene>
    <name evidence="8" type="ORF">Stube_14100</name>
</gene>
<dbReference type="RefSeq" id="WP_159742964.1">
    <property type="nucleotide sequence ID" value="NZ_BLIR01000001.1"/>
</dbReference>
<dbReference type="SUPFAM" id="SSF56645">
    <property type="entry name" value="Acyl-CoA dehydrogenase NM domain-like"/>
    <property type="match status" value="1"/>
</dbReference>
<evidence type="ECO:0000259" key="7">
    <source>
        <dbReference type="Pfam" id="PF11794"/>
    </source>
</evidence>
<dbReference type="NCBIfam" id="TIGR02309">
    <property type="entry name" value="HpaB-1"/>
    <property type="match status" value="1"/>
</dbReference>
<name>A0A640ULQ6_9ACTN</name>
<reference evidence="8 9" key="1">
    <citation type="submission" date="2019-12" db="EMBL/GenBank/DDBJ databases">
        <title>Whole genome shotgun sequence of Streptomyces tubercidicus NBRC 13090.</title>
        <authorList>
            <person name="Ichikawa N."/>
            <person name="Kimura A."/>
            <person name="Kitahashi Y."/>
            <person name="Komaki H."/>
            <person name="Tamura T."/>
        </authorList>
    </citation>
    <scope>NUCLEOTIDE SEQUENCE [LARGE SCALE GENOMIC DNA]</scope>
    <source>
        <strain evidence="8 9">NBRC 13090</strain>
    </source>
</reference>
<dbReference type="Pfam" id="PF03241">
    <property type="entry name" value="HpaB"/>
    <property type="match status" value="1"/>
</dbReference>
<evidence type="ECO:0000256" key="1">
    <source>
        <dbReference type="ARBA" id="ARBA00022630"/>
    </source>
</evidence>
<dbReference type="Gene3D" id="1.20.140.10">
    <property type="entry name" value="Butyryl-CoA Dehydrogenase, subunit A, domain 3"/>
    <property type="match status" value="1"/>
</dbReference>
<sequence length="504" mass="55529">MGARTAQQYLAGLNDGREVWIGGESVKDVTSHPALRRGADSIGAWLDRQHEAGLRDVLTFASPESGDRVAMSFLRPVTQEELRLRSAAFLEAARWSGGMLGRTPDYLNSSFMALAAASEFFTAVNPEFGRNIQAYFRHLRENDVVLTHTLVNPSVNRRLTDQGIPSEQVALHIVRHTDRGIVVRGARLLATLGPLADELVVFPSTSLKDDPSSTRYAFAFAVPCSTRGLRFLCRDSYDTGRPAFDAPLSARFEEMDSVVVFDDVEVPWERIFLLEDPLSCNTVHSATNALIHMMHQVVCKNIAKAEFMVGLLCAMTWANQRDRAPQTQAQIAEAMCVVEMMKACLTASEADAEVDQWGTMTPDRMPLDAARNVFPQQYQRLVELVQLLGSSSLMATPAQADLTSAIAGDIDTYFALENLEAPQRIGLFRLAQDVAVSGFGARQALYERFFFGAPERVATMLFQAYDKEPLTKRIFDFLGRPDGLIDPADGAGRRGTASEAADGH</sequence>
<keyword evidence="9" id="KW-1185">Reference proteome</keyword>
<feature type="domain" description="HpaB/PvcC/4-BUDH C-terminal" evidence="6">
    <location>
        <begin position="280"/>
        <end position="478"/>
    </location>
</feature>
<dbReference type="EMBL" id="BLIR01000001">
    <property type="protein sequence ID" value="GFE36737.1"/>
    <property type="molecule type" value="Genomic_DNA"/>
</dbReference>
<keyword evidence="3" id="KW-0560">Oxidoreductase</keyword>
<evidence type="ECO:0000256" key="2">
    <source>
        <dbReference type="ARBA" id="ARBA00022827"/>
    </source>
</evidence>
<dbReference type="PANTHER" id="PTHR36117">
    <property type="entry name" value="4-HYDROXYPHENYLACETATE 3-MONOOXYGENASE-RELATED"/>
    <property type="match status" value="1"/>
</dbReference>
<feature type="binding site" evidence="4">
    <location>
        <position position="148"/>
    </location>
    <ligand>
        <name>substrate</name>
    </ligand>
</feature>
<dbReference type="GO" id="GO:0050660">
    <property type="term" value="F:flavin adenine dinucleotide binding"/>
    <property type="evidence" value="ECO:0007669"/>
    <property type="project" value="InterPro"/>
</dbReference>
<dbReference type="PIRSF" id="PIRSF000331">
    <property type="entry name" value="HpaA_HpaB"/>
    <property type="match status" value="1"/>
</dbReference>
<dbReference type="GO" id="GO:0016712">
    <property type="term" value="F:oxidoreductase activity, acting on paired donors, with incorporation or reduction of molecular oxygen, reduced flavin or flavoprotein as one donor, and incorporation of one atom of oxygen"/>
    <property type="evidence" value="ECO:0007669"/>
    <property type="project" value="InterPro"/>
</dbReference>
<dbReference type="Pfam" id="PF11794">
    <property type="entry name" value="HpaB_N"/>
    <property type="match status" value="1"/>
</dbReference>
<dbReference type="InterPro" id="IPR046373">
    <property type="entry name" value="Acyl-CoA_Oxase/DH_mid-dom_sf"/>
</dbReference>
<comment type="caution">
    <text evidence="8">The sequence shown here is derived from an EMBL/GenBank/DDBJ whole genome shotgun (WGS) entry which is preliminary data.</text>
</comment>
<dbReference type="PANTHER" id="PTHR36117:SF3">
    <property type="entry name" value="4-HYDROXYPHENYLACETATE 3-MONOOXYGENASE-RELATED"/>
    <property type="match status" value="1"/>
</dbReference>
<dbReference type="InterPro" id="IPR024719">
    <property type="entry name" value="HpaB/PvcC/4-BUDH_C"/>
</dbReference>
<evidence type="ECO:0000259" key="6">
    <source>
        <dbReference type="Pfam" id="PF03241"/>
    </source>
</evidence>
<evidence type="ECO:0000313" key="8">
    <source>
        <dbReference type="EMBL" id="GFE36737.1"/>
    </source>
</evidence>
<dbReference type="GO" id="GO:0016627">
    <property type="term" value="F:oxidoreductase activity, acting on the CH-CH group of donors"/>
    <property type="evidence" value="ECO:0007669"/>
    <property type="project" value="InterPro"/>
</dbReference>
<dbReference type="InterPro" id="IPR036250">
    <property type="entry name" value="AcylCo_DH-like_C"/>
</dbReference>